<dbReference type="Proteomes" id="UP000219338">
    <property type="component" value="Unassembled WGS sequence"/>
</dbReference>
<dbReference type="AlphaFoldDB" id="A0A284QTM7"/>
<gene>
    <name evidence="1" type="ORF">ARMOST_03139</name>
</gene>
<proteinExistence type="predicted"/>
<evidence type="ECO:0000313" key="1">
    <source>
        <dbReference type="EMBL" id="SJK99828.1"/>
    </source>
</evidence>
<accession>A0A284QTM7</accession>
<evidence type="ECO:0000313" key="2">
    <source>
        <dbReference type="Proteomes" id="UP000219338"/>
    </source>
</evidence>
<organism evidence="1 2">
    <name type="scientific">Armillaria ostoyae</name>
    <name type="common">Armillaria root rot fungus</name>
    <dbReference type="NCBI Taxonomy" id="47428"/>
    <lineage>
        <taxon>Eukaryota</taxon>
        <taxon>Fungi</taxon>
        <taxon>Dikarya</taxon>
        <taxon>Basidiomycota</taxon>
        <taxon>Agaricomycotina</taxon>
        <taxon>Agaricomycetes</taxon>
        <taxon>Agaricomycetidae</taxon>
        <taxon>Agaricales</taxon>
        <taxon>Marasmiineae</taxon>
        <taxon>Physalacriaceae</taxon>
        <taxon>Armillaria</taxon>
    </lineage>
</organism>
<name>A0A284QTM7_ARMOS</name>
<dbReference type="EMBL" id="FUEG01000002">
    <property type="protein sequence ID" value="SJK99828.1"/>
    <property type="molecule type" value="Genomic_DNA"/>
</dbReference>
<keyword evidence="2" id="KW-1185">Reference proteome</keyword>
<protein>
    <submittedName>
        <fullName evidence="1">Uncharacterized protein</fullName>
    </submittedName>
</protein>
<reference evidence="2" key="1">
    <citation type="journal article" date="2017" name="Nat. Ecol. Evol.">
        <title>Genome expansion and lineage-specific genetic innovations in the forest pathogenic fungi Armillaria.</title>
        <authorList>
            <person name="Sipos G."/>
            <person name="Prasanna A.N."/>
            <person name="Walter M.C."/>
            <person name="O'Connor E."/>
            <person name="Balint B."/>
            <person name="Krizsan K."/>
            <person name="Kiss B."/>
            <person name="Hess J."/>
            <person name="Varga T."/>
            <person name="Slot J."/>
            <person name="Riley R."/>
            <person name="Boka B."/>
            <person name="Rigling D."/>
            <person name="Barry K."/>
            <person name="Lee J."/>
            <person name="Mihaltcheva S."/>
            <person name="LaButti K."/>
            <person name="Lipzen A."/>
            <person name="Waldron R."/>
            <person name="Moloney N.M."/>
            <person name="Sperisen C."/>
            <person name="Kredics L."/>
            <person name="Vagvoelgyi C."/>
            <person name="Patrignani A."/>
            <person name="Fitzpatrick D."/>
            <person name="Nagy I."/>
            <person name="Doyle S."/>
            <person name="Anderson J.B."/>
            <person name="Grigoriev I.V."/>
            <person name="Gueldener U."/>
            <person name="Muensterkoetter M."/>
            <person name="Nagy L.G."/>
        </authorList>
    </citation>
    <scope>NUCLEOTIDE SEQUENCE [LARGE SCALE GENOMIC DNA]</scope>
    <source>
        <strain evidence="2">C18/9</strain>
    </source>
</reference>
<dbReference type="OrthoDB" id="3248548at2759"/>
<sequence>MLRSILPRLNISKTKLQPSFVRSRFPRHLCTRTELEGELCDIEEGLETLLDLVRHPKATTFLRAVKDYNSEEHPESSDEDSPPQLCLPPSFHAETYKTGWKYLESSRSNSYGYVDPGEQVLFNGVALVSSLFHNHVQITSNEPIPKVYGVPDPLPLGEPVSYQVKMHNQIKLVVIEQEDLRLPDPEVYTRLFTELYGISGSLVLVHHVEDLIEFKPSDLSLMEEAIQYANLATSQLGSPKDEDGLKRGLDCLRKSAWILPIHGKTNNCWLGLDDDLDQLATKAAVKFRRKNCLEEEEWKDGRRHKTYLYCG</sequence>